<evidence type="ECO:0000256" key="5">
    <source>
        <dbReference type="ARBA" id="ARBA00023136"/>
    </source>
</evidence>
<dbReference type="Proteomes" id="UP001205035">
    <property type="component" value="Unassembled WGS sequence"/>
</dbReference>
<keyword evidence="2" id="KW-1003">Cell membrane</keyword>
<keyword evidence="3 6" id="KW-0812">Transmembrane</keyword>
<feature type="transmembrane region" description="Helical" evidence="6">
    <location>
        <begin position="265"/>
        <end position="285"/>
    </location>
</feature>
<feature type="transmembrane region" description="Helical" evidence="6">
    <location>
        <begin position="400"/>
        <end position="419"/>
    </location>
</feature>
<keyword evidence="5 6" id="KW-0472">Membrane</keyword>
<keyword evidence="4 6" id="KW-1133">Transmembrane helix</keyword>
<feature type="transmembrane region" description="Helical" evidence="6">
    <location>
        <begin position="167"/>
        <end position="186"/>
    </location>
</feature>
<protein>
    <submittedName>
        <fullName evidence="7">Oligosaccharide flippase family protein</fullName>
    </submittedName>
</protein>
<dbReference type="Proteomes" id="UP000323119">
    <property type="component" value="Unassembled WGS sequence"/>
</dbReference>
<evidence type="ECO:0000313" key="10">
    <source>
        <dbReference type="Proteomes" id="UP000322940"/>
    </source>
</evidence>
<feature type="transmembrane region" description="Helical" evidence="6">
    <location>
        <begin position="231"/>
        <end position="259"/>
    </location>
</feature>
<evidence type="ECO:0000313" key="7">
    <source>
        <dbReference type="EMBL" id="KAA2377769.1"/>
    </source>
</evidence>
<evidence type="ECO:0000256" key="6">
    <source>
        <dbReference type="SAM" id="Phobius"/>
    </source>
</evidence>
<dbReference type="InterPro" id="IPR002797">
    <property type="entry name" value="Polysacc_synth"/>
</dbReference>
<accession>A0A5B3GYT7</accession>
<dbReference type="RefSeq" id="WP_022332798.1">
    <property type="nucleotide sequence ID" value="NZ_AP025562.1"/>
</dbReference>
<feature type="transmembrane region" description="Helical" evidence="6">
    <location>
        <begin position="63"/>
        <end position="83"/>
    </location>
</feature>
<dbReference type="PANTHER" id="PTHR30250:SF11">
    <property type="entry name" value="O-ANTIGEN TRANSPORTER-RELATED"/>
    <property type="match status" value="1"/>
</dbReference>
<reference evidence="10 11" key="1">
    <citation type="journal article" date="2019" name="Nat. Med.">
        <title>A library of human gut bacterial isolates paired with longitudinal multiomics data enables mechanistic microbiome research.</title>
        <authorList>
            <person name="Poyet M."/>
            <person name="Groussin M."/>
            <person name="Gibbons S.M."/>
            <person name="Avila-Pacheco J."/>
            <person name="Jiang X."/>
            <person name="Kearney S.M."/>
            <person name="Perrotta A.R."/>
            <person name="Berdy B."/>
            <person name="Zhao S."/>
            <person name="Lieberman T.D."/>
            <person name="Swanson P.K."/>
            <person name="Smith M."/>
            <person name="Roesemann S."/>
            <person name="Alexander J.E."/>
            <person name="Rich S.A."/>
            <person name="Livny J."/>
            <person name="Vlamakis H."/>
            <person name="Clish C."/>
            <person name="Bullock K."/>
            <person name="Deik A."/>
            <person name="Scott J."/>
            <person name="Pierce K.A."/>
            <person name="Xavier R.J."/>
            <person name="Alm E.J."/>
        </authorList>
    </citation>
    <scope>NUCLEOTIDE SEQUENCE [LARGE SCALE GENOMIC DNA]</scope>
    <source>
        <strain evidence="8 11">BIOML-A204</strain>
        <strain evidence="7 10">BIOML-A266</strain>
    </source>
</reference>
<feature type="transmembrane region" description="Helical" evidence="6">
    <location>
        <begin position="137"/>
        <end position="155"/>
    </location>
</feature>
<sequence length="425" mass="47584">MINRVSLHTFCERLKSSDLFKDSFWALAGSALGKGLSLLAGIAVARFLGKEVYGEYGTIRTTLFYIAIVSTFGFGYTATKFVADYISEKPEKLKSLVWTFLKITLVFSGLLALVQIIFAASIALFIDAPNLEFQLRFFSLLIILNGLQTTQIAILSGFKKFKETAKINIYTGFVVFIGSIIMTWFWGLTGALGALMLSFVVQVILNQIIIRHALTQYNSNEKVSRSEIYSMLGFSIPVALQESLYTIVHWIGLLLLIHFANYGEVGLSSAAALWQSVVIFVPAMLKNVMFSYLSSSDNHSSLINKLLLVNFLSSLLPVSIVILFSGFISSFYGVSFVGLPKVLNISAAAALFICLSEVYCYEFISRGKPWIVFIARLVRDMFILILTYIILQQINESQAYWFALISLIANGIFLILLHLRYRYVK</sequence>
<dbReference type="EMBL" id="JANGBQ010000011">
    <property type="protein sequence ID" value="MCQ5083080.1"/>
    <property type="molecule type" value="Genomic_DNA"/>
</dbReference>
<evidence type="ECO:0000256" key="1">
    <source>
        <dbReference type="ARBA" id="ARBA00004651"/>
    </source>
</evidence>
<evidence type="ECO:0000256" key="3">
    <source>
        <dbReference type="ARBA" id="ARBA00022692"/>
    </source>
</evidence>
<comment type="caution">
    <text evidence="7">The sequence shown here is derived from an EMBL/GenBank/DDBJ whole genome shotgun (WGS) entry which is preliminary data.</text>
</comment>
<dbReference type="EMBL" id="VVUY01000006">
    <property type="protein sequence ID" value="KAA2561544.1"/>
    <property type="molecule type" value="Genomic_DNA"/>
</dbReference>
<evidence type="ECO:0000313" key="8">
    <source>
        <dbReference type="EMBL" id="KAA2561544.1"/>
    </source>
</evidence>
<feature type="transmembrane region" description="Helical" evidence="6">
    <location>
        <begin position="103"/>
        <end position="125"/>
    </location>
</feature>
<evidence type="ECO:0000313" key="9">
    <source>
        <dbReference type="EMBL" id="MCQ5083080.1"/>
    </source>
</evidence>
<feature type="transmembrane region" description="Helical" evidence="6">
    <location>
        <begin position="306"/>
        <end position="330"/>
    </location>
</feature>
<organism evidence="7 10">
    <name type="scientific">Alistipes onderdonkii</name>
    <dbReference type="NCBI Taxonomy" id="328813"/>
    <lineage>
        <taxon>Bacteria</taxon>
        <taxon>Pseudomonadati</taxon>
        <taxon>Bacteroidota</taxon>
        <taxon>Bacteroidia</taxon>
        <taxon>Bacteroidales</taxon>
        <taxon>Rikenellaceae</taxon>
        <taxon>Alistipes</taxon>
    </lineage>
</organism>
<dbReference type="AlphaFoldDB" id="A0A5B3GYT7"/>
<dbReference type="GO" id="GO:0005886">
    <property type="term" value="C:plasma membrane"/>
    <property type="evidence" value="ECO:0007669"/>
    <property type="project" value="UniProtKB-SubCell"/>
</dbReference>
<evidence type="ECO:0000256" key="2">
    <source>
        <dbReference type="ARBA" id="ARBA00022475"/>
    </source>
</evidence>
<gene>
    <name evidence="8" type="ORF">F2S36_08245</name>
    <name evidence="7" type="ORF">F2Y10_10115</name>
    <name evidence="9" type="ORF">NE651_09270</name>
</gene>
<dbReference type="PANTHER" id="PTHR30250">
    <property type="entry name" value="PST FAMILY PREDICTED COLANIC ACID TRANSPORTER"/>
    <property type="match status" value="1"/>
</dbReference>
<feature type="transmembrane region" description="Helical" evidence="6">
    <location>
        <begin position="373"/>
        <end position="394"/>
    </location>
</feature>
<feature type="transmembrane region" description="Helical" evidence="6">
    <location>
        <begin position="192"/>
        <end position="210"/>
    </location>
</feature>
<feature type="transmembrane region" description="Helical" evidence="6">
    <location>
        <begin position="23"/>
        <end position="43"/>
    </location>
</feature>
<dbReference type="Pfam" id="PF01943">
    <property type="entry name" value="Polysacc_synt"/>
    <property type="match status" value="1"/>
</dbReference>
<feature type="transmembrane region" description="Helical" evidence="6">
    <location>
        <begin position="342"/>
        <end position="361"/>
    </location>
</feature>
<evidence type="ECO:0000256" key="4">
    <source>
        <dbReference type="ARBA" id="ARBA00022989"/>
    </source>
</evidence>
<comment type="subcellular location">
    <subcellularLocation>
        <location evidence="1">Cell membrane</location>
        <topology evidence="1">Multi-pass membrane protein</topology>
    </subcellularLocation>
</comment>
<dbReference type="EMBL" id="VVXH01000009">
    <property type="protein sequence ID" value="KAA2377769.1"/>
    <property type="molecule type" value="Genomic_DNA"/>
</dbReference>
<proteinExistence type="predicted"/>
<dbReference type="Proteomes" id="UP000322940">
    <property type="component" value="Unassembled WGS sequence"/>
</dbReference>
<name>A0A5B3GYT7_9BACT</name>
<reference evidence="9" key="2">
    <citation type="submission" date="2022-06" db="EMBL/GenBank/DDBJ databases">
        <title>Isolation of gut microbiota from human fecal samples.</title>
        <authorList>
            <person name="Pamer E.G."/>
            <person name="Barat B."/>
            <person name="Waligurski E."/>
            <person name="Medina S."/>
            <person name="Paddock L."/>
            <person name="Mostad J."/>
        </authorList>
    </citation>
    <scope>NUCLEOTIDE SEQUENCE</scope>
    <source>
        <strain evidence="9">DFI.6.22</strain>
    </source>
</reference>
<evidence type="ECO:0000313" key="11">
    <source>
        <dbReference type="Proteomes" id="UP000323119"/>
    </source>
</evidence>
<dbReference type="InterPro" id="IPR050833">
    <property type="entry name" value="Poly_Biosynth_Transport"/>
</dbReference>